<dbReference type="OrthoDB" id="2157866at2759"/>
<dbReference type="KEGG" id="act:ACLA_015170"/>
<dbReference type="CDD" id="cd13299">
    <property type="entry name" value="PH2_PH_fungal"/>
    <property type="match status" value="1"/>
</dbReference>
<dbReference type="EMBL" id="DS027049">
    <property type="protein sequence ID" value="EAW13079.1"/>
    <property type="molecule type" value="Genomic_DNA"/>
</dbReference>
<name>A1CBG1_ASPCL</name>
<sequence length="423" mass="47651">MNQVLADTIPPVSEAHTKGPSIHFPDGTVQQSTPFRPIQAAPIYRSGHVNLDTFSPVNENGSFEFDRVLKTGKVYRRVKHKHAFRASWKPAYLVLRPNLLSVYKDEEATRLRASITLSEVTAVAPVRSPRSSRQYVFGIFSPSKNYRFQASSEKDADDWIQRIRAETRMDEEEEAFLALSQKRNIPATKAQHIDDTTDHSDFDYPVRASSPELGRGLSPGRYSNRFGSLQDHSGNEITSYSEWSDGPSSSTNVHLKARSSIPNLTTPQAPPLPRDNSRHHDLGILRDPERVIYNGYLQCLRIKGAVRQWKRLWVVLRPKSLGFYKDDQVWAASVLRHEKLTGDEQEYSAIKIIPMSQVIEAAEVDPLSRSKKFCLQIIAEDKSYRLCAPDEESLAKWLGSLKSILIARKKLEPASAVTASAAP</sequence>
<dbReference type="VEuPathDB" id="FungiDB:ACLA_015170"/>
<dbReference type="SUPFAM" id="SSF50729">
    <property type="entry name" value="PH domain-like"/>
    <property type="match status" value="2"/>
</dbReference>
<dbReference type="GeneID" id="4706335"/>
<dbReference type="Pfam" id="PF00169">
    <property type="entry name" value="PH"/>
    <property type="match status" value="2"/>
</dbReference>
<dbReference type="InterPro" id="IPR001849">
    <property type="entry name" value="PH_domain"/>
</dbReference>
<feature type="compositionally biased region" description="Polar residues" evidence="1">
    <location>
        <begin position="225"/>
        <end position="253"/>
    </location>
</feature>
<gene>
    <name evidence="3" type="ORF">ACLA_015170</name>
</gene>
<feature type="domain" description="PH" evidence="2">
    <location>
        <begin position="67"/>
        <end position="168"/>
    </location>
</feature>
<dbReference type="AlphaFoldDB" id="A1CBG1"/>
<dbReference type="CDD" id="cd13298">
    <property type="entry name" value="PH1_PH_fungal"/>
    <property type="match status" value="1"/>
</dbReference>
<feature type="region of interest" description="Disordered" evidence="1">
    <location>
        <begin position="208"/>
        <end position="278"/>
    </location>
</feature>
<dbReference type="Gene3D" id="2.30.29.30">
    <property type="entry name" value="Pleckstrin-homology domain (PH domain)/Phosphotyrosine-binding domain (PTB)"/>
    <property type="match status" value="2"/>
</dbReference>
<dbReference type="RefSeq" id="XP_001274505.1">
    <property type="nucleotide sequence ID" value="XM_001274504.1"/>
</dbReference>
<dbReference type="SMART" id="SM00233">
    <property type="entry name" value="PH"/>
    <property type="match status" value="2"/>
</dbReference>
<dbReference type="InterPro" id="IPR011993">
    <property type="entry name" value="PH-like_dom_sf"/>
</dbReference>
<feature type="region of interest" description="Disordered" evidence="1">
    <location>
        <begin position="1"/>
        <end position="24"/>
    </location>
</feature>
<dbReference type="Proteomes" id="UP000006701">
    <property type="component" value="Unassembled WGS sequence"/>
</dbReference>
<keyword evidence="4" id="KW-1185">Reference proteome</keyword>
<accession>A1CBG1</accession>
<proteinExistence type="predicted"/>
<dbReference type="InterPro" id="IPR051707">
    <property type="entry name" value="PI-Interact_SigTrans_Reg"/>
</dbReference>
<dbReference type="PROSITE" id="PS50003">
    <property type="entry name" value="PH_DOMAIN"/>
    <property type="match status" value="2"/>
</dbReference>
<organism evidence="3 4">
    <name type="scientific">Aspergillus clavatus (strain ATCC 1007 / CBS 513.65 / DSM 816 / NCTC 3887 / NRRL 1 / QM 1276 / 107)</name>
    <dbReference type="NCBI Taxonomy" id="344612"/>
    <lineage>
        <taxon>Eukaryota</taxon>
        <taxon>Fungi</taxon>
        <taxon>Dikarya</taxon>
        <taxon>Ascomycota</taxon>
        <taxon>Pezizomycotina</taxon>
        <taxon>Eurotiomycetes</taxon>
        <taxon>Eurotiomycetidae</taxon>
        <taxon>Eurotiales</taxon>
        <taxon>Aspergillaceae</taxon>
        <taxon>Aspergillus</taxon>
        <taxon>Aspergillus subgen. Fumigati</taxon>
    </lineage>
</organism>
<evidence type="ECO:0000256" key="1">
    <source>
        <dbReference type="SAM" id="MobiDB-lite"/>
    </source>
</evidence>
<evidence type="ECO:0000313" key="4">
    <source>
        <dbReference type="Proteomes" id="UP000006701"/>
    </source>
</evidence>
<evidence type="ECO:0000259" key="2">
    <source>
        <dbReference type="PROSITE" id="PS50003"/>
    </source>
</evidence>
<protein>
    <submittedName>
        <fullName evidence="3">PH domain protein</fullName>
    </submittedName>
</protein>
<dbReference type="STRING" id="344612.A1CBG1"/>
<dbReference type="HOGENOM" id="CLU_037393_1_0_1"/>
<evidence type="ECO:0000313" key="3">
    <source>
        <dbReference type="EMBL" id="EAW13079.1"/>
    </source>
</evidence>
<dbReference type="eggNOG" id="ENOG502S0C3">
    <property type="taxonomic scope" value="Eukaryota"/>
</dbReference>
<dbReference type="PANTHER" id="PTHR14336">
    <property type="entry name" value="TANDEM PH DOMAIN CONTAINING PROTEIN"/>
    <property type="match status" value="1"/>
</dbReference>
<reference evidence="3 4" key="1">
    <citation type="journal article" date="2008" name="PLoS Genet.">
        <title>Genomic islands in the pathogenic filamentous fungus Aspergillus fumigatus.</title>
        <authorList>
            <person name="Fedorova N.D."/>
            <person name="Khaldi N."/>
            <person name="Joardar V.S."/>
            <person name="Maiti R."/>
            <person name="Amedeo P."/>
            <person name="Anderson M.J."/>
            <person name="Crabtree J."/>
            <person name="Silva J.C."/>
            <person name="Badger J.H."/>
            <person name="Albarraq A."/>
            <person name="Angiuoli S."/>
            <person name="Bussey H."/>
            <person name="Bowyer P."/>
            <person name="Cotty P.J."/>
            <person name="Dyer P.S."/>
            <person name="Egan A."/>
            <person name="Galens K."/>
            <person name="Fraser-Liggett C.M."/>
            <person name="Haas B.J."/>
            <person name="Inman J.M."/>
            <person name="Kent R."/>
            <person name="Lemieux S."/>
            <person name="Malavazi I."/>
            <person name="Orvis J."/>
            <person name="Roemer T."/>
            <person name="Ronning C.M."/>
            <person name="Sundaram J.P."/>
            <person name="Sutton G."/>
            <person name="Turner G."/>
            <person name="Venter J.C."/>
            <person name="White O.R."/>
            <person name="Whitty B.R."/>
            <person name="Youngman P."/>
            <person name="Wolfe K.H."/>
            <person name="Goldman G.H."/>
            <person name="Wortman J.R."/>
            <person name="Jiang B."/>
            <person name="Denning D.W."/>
            <person name="Nierman W.C."/>
        </authorList>
    </citation>
    <scope>NUCLEOTIDE SEQUENCE [LARGE SCALE GENOMIC DNA]</scope>
    <source>
        <strain evidence="4">ATCC 1007 / CBS 513.65 / DSM 816 / NCTC 3887 / NRRL 1</strain>
    </source>
</reference>
<dbReference type="PANTHER" id="PTHR14336:SF8">
    <property type="entry name" value="PROTEIN OPY1"/>
    <property type="match status" value="1"/>
</dbReference>
<dbReference type="OMA" id="SWKPAYL"/>
<feature type="domain" description="PH" evidence="2">
    <location>
        <begin position="290"/>
        <end position="406"/>
    </location>
</feature>